<gene>
    <name evidence="7" type="ORF">D7316_05161</name>
</gene>
<dbReference type="InterPro" id="IPR004113">
    <property type="entry name" value="FAD-bd_oxidored_4_C"/>
</dbReference>
<comment type="similarity">
    <text evidence="2">Belongs to the FAD-binding oxidoreductase/transferase type 4 family.</text>
</comment>
<keyword evidence="3" id="KW-0285">Flavoprotein</keyword>
<dbReference type="Gene3D" id="3.30.70.2740">
    <property type="match status" value="1"/>
</dbReference>
<proteinExistence type="inferred from homology"/>
<evidence type="ECO:0000259" key="6">
    <source>
        <dbReference type="Pfam" id="PF02913"/>
    </source>
</evidence>
<evidence type="ECO:0000256" key="3">
    <source>
        <dbReference type="ARBA" id="ARBA00022630"/>
    </source>
</evidence>
<comment type="cofactor">
    <cofactor evidence="1">
        <name>FAD</name>
        <dbReference type="ChEBI" id="CHEBI:57692"/>
    </cofactor>
</comment>
<keyword evidence="4" id="KW-0274">FAD</keyword>
<dbReference type="PANTHER" id="PTHR43716">
    <property type="entry name" value="D-2-HYDROXYGLUTARATE DEHYDROGENASE, MITOCHONDRIAL"/>
    <property type="match status" value="1"/>
</dbReference>
<accession>A0A3G8JTR0</accession>
<dbReference type="Pfam" id="PF02913">
    <property type="entry name" value="FAD-oxidase_C"/>
    <property type="match status" value="1"/>
</dbReference>
<reference evidence="7 8" key="1">
    <citation type="submission" date="2018-11" db="EMBL/GenBank/DDBJ databases">
        <title>Gordonia insulae sp. nov., isolated from an island soil.</title>
        <authorList>
            <person name="Kim Y.S."/>
            <person name="Kim S.B."/>
        </authorList>
    </citation>
    <scope>NUCLEOTIDE SEQUENCE [LARGE SCALE GENOMIC DNA]</scope>
    <source>
        <strain evidence="7 8">MMS17-SY073</strain>
    </source>
</reference>
<evidence type="ECO:0000256" key="4">
    <source>
        <dbReference type="ARBA" id="ARBA00022827"/>
    </source>
</evidence>
<evidence type="ECO:0000256" key="1">
    <source>
        <dbReference type="ARBA" id="ARBA00001974"/>
    </source>
</evidence>
<dbReference type="Gene3D" id="3.30.70.2190">
    <property type="match status" value="1"/>
</dbReference>
<evidence type="ECO:0000313" key="8">
    <source>
        <dbReference type="Proteomes" id="UP000271469"/>
    </source>
</evidence>
<organism evidence="7 8">
    <name type="scientific">Gordonia insulae</name>
    <dbReference type="NCBI Taxonomy" id="2420509"/>
    <lineage>
        <taxon>Bacteria</taxon>
        <taxon>Bacillati</taxon>
        <taxon>Actinomycetota</taxon>
        <taxon>Actinomycetes</taxon>
        <taxon>Mycobacteriales</taxon>
        <taxon>Gordoniaceae</taxon>
        <taxon>Gordonia</taxon>
    </lineage>
</organism>
<feature type="domain" description="FAD-binding oxidoreductase/transferase type 4 C-terminal" evidence="6">
    <location>
        <begin position="9"/>
        <end position="189"/>
    </location>
</feature>
<dbReference type="GO" id="GO:0016491">
    <property type="term" value="F:oxidoreductase activity"/>
    <property type="evidence" value="ECO:0007669"/>
    <property type="project" value="UniProtKB-KW"/>
</dbReference>
<dbReference type="SUPFAM" id="SSF55103">
    <property type="entry name" value="FAD-linked oxidases, C-terminal domain"/>
    <property type="match status" value="1"/>
</dbReference>
<dbReference type="KEGG" id="gom:D7316_05161"/>
<dbReference type="GO" id="GO:0022904">
    <property type="term" value="P:respiratory electron transport chain"/>
    <property type="evidence" value="ECO:0007669"/>
    <property type="project" value="TreeGrafter"/>
</dbReference>
<keyword evidence="8" id="KW-1185">Reference proteome</keyword>
<evidence type="ECO:0000256" key="2">
    <source>
        <dbReference type="ARBA" id="ARBA00008000"/>
    </source>
</evidence>
<dbReference type="FunFam" id="1.10.45.10:FF:000001">
    <property type="entry name" value="D-lactate dehydrogenase mitochondrial"/>
    <property type="match status" value="1"/>
</dbReference>
<dbReference type="InterPro" id="IPR051264">
    <property type="entry name" value="FAD-oxidored/transferase_4"/>
</dbReference>
<dbReference type="AlphaFoldDB" id="A0A3G8JTR0"/>
<dbReference type="Gene3D" id="1.10.45.10">
    <property type="entry name" value="Vanillyl-alcohol Oxidase, Chain A, domain 4"/>
    <property type="match status" value="1"/>
</dbReference>
<dbReference type="EMBL" id="CP033972">
    <property type="protein sequence ID" value="AZG48544.1"/>
    <property type="molecule type" value="Genomic_DNA"/>
</dbReference>
<dbReference type="PANTHER" id="PTHR43716:SF1">
    <property type="entry name" value="D-2-HYDROXYGLUTARATE DEHYDROGENASE, MITOCHONDRIAL"/>
    <property type="match status" value="1"/>
</dbReference>
<dbReference type="InterPro" id="IPR016164">
    <property type="entry name" value="FAD-linked_Oxase-like_C"/>
</dbReference>
<name>A0A3G8JTR0_9ACTN</name>
<protein>
    <submittedName>
        <fullName evidence="7">Putative FAD-linked oxidoreductase</fullName>
        <ecNumber evidence="7">1.-.-.-</ecNumber>
    </submittedName>
</protein>
<dbReference type="InterPro" id="IPR016171">
    <property type="entry name" value="Vanillyl_alc_oxidase_C-sub2"/>
</dbReference>
<dbReference type="EC" id="1.-.-.-" evidence="7"/>
<dbReference type="GO" id="GO:0050660">
    <property type="term" value="F:flavin adenine dinucleotide binding"/>
    <property type="evidence" value="ECO:0007669"/>
    <property type="project" value="InterPro"/>
</dbReference>
<dbReference type="Proteomes" id="UP000271469">
    <property type="component" value="Chromosome"/>
</dbReference>
<evidence type="ECO:0000256" key="5">
    <source>
        <dbReference type="ARBA" id="ARBA00023002"/>
    </source>
</evidence>
<keyword evidence="5 7" id="KW-0560">Oxidoreductase</keyword>
<evidence type="ECO:0000313" key="7">
    <source>
        <dbReference type="EMBL" id="AZG48544.1"/>
    </source>
</evidence>
<sequence>MVHEHGLRRPVAAEAPFYTLVEVSGTGDIENVVVEVLEHAEVVDAVLEPGPARALWATREQHTESIARSTTTPVVKLDVAVPIRALPEAMGELAAVAGLVDHPCRPILFGHVGDGNIHVNLLDVPEAQAEAVTARVFAIVAANGGSISAEHGIGRAKVPWIHLGRSDVDRDTMRVIKDALDPAGLLNPGVLFGRP</sequence>